<dbReference type="CDD" id="cd06582">
    <property type="entry name" value="TM_PBP1_LivH_like"/>
    <property type="match status" value="1"/>
</dbReference>
<evidence type="ECO:0000313" key="11">
    <source>
        <dbReference type="EMBL" id="MET1491855.1"/>
    </source>
</evidence>
<keyword evidence="8 10" id="KW-0472">Membrane</keyword>
<comment type="subcellular location">
    <subcellularLocation>
        <location evidence="1">Cell membrane</location>
        <topology evidence="1">Multi-pass membrane protein</topology>
    </subcellularLocation>
</comment>
<evidence type="ECO:0000313" key="12">
    <source>
        <dbReference type="Proteomes" id="UP001548590"/>
    </source>
</evidence>
<keyword evidence="6" id="KW-0029">Amino-acid transport</keyword>
<name>A0ABV2CV92_9RHOO</name>
<comment type="similarity">
    <text evidence="9">Belongs to the binding-protein-dependent transport system permease family. LivHM subfamily.</text>
</comment>
<gene>
    <name evidence="11" type="ORF">ABVT11_18595</name>
</gene>
<dbReference type="InterPro" id="IPR052157">
    <property type="entry name" value="BCAA_transport_permease"/>
</dbReference>
<accession>A0ABV2CV92</accession>
<evidence type="ECO:0000256" key="10">
    <source>
        <dbReference type="SAM" id="Phobius"/>
    </source>
</evidence>
<evidence type="ECO:0000256" key="3">
    <source>
        <dbReference type="ARBA" id="ARBA00022475"/>
    </source>
</evidence>
<dbReference type="InterPro" id="IPR001851">
    <property type="entry name" value="ABC_transp_permease"/>
</dbReference>
<reference evidence="11 12" key="1">
    <citation type="submission" date="2024-07" db="EMBL/GenBank/DDBJ databases">
        <title>Uliginosibacterium paludis KCTC:42655.</title>
        <authorList>
            <person name="Kim M.K."/>
        </authorList>
    </citation>
    <scope>NUCLEOTIDE SEQUENCE [LARGE SCALE GENOMIC DNA]</scope>
    <source>
        <strain evidence="11 12">KCTC 42655</strain>
    </source>
</reference>
<feature type="transmembrane region" description="Helical" evidence="10">
    <location>
        <begin position="67"/>
        <end position="88"/>
    </location>
</feature>
<keyword evidence="2" id="KW-0813">Transport</keyword>
<dbReference type="Proteomes" id="UP001548590">
    <property type="component" value="Unassembled WGS sequence"/>
</dbReference>
<evidence type="ECO:0000256" key="9">
    <source>
        <dbReference type="ARBA" id="ARBA00037998"/>
    </source>
</evidence>
<keyword evidence="5 10" id="KW-0812">Transmembrane</keyword>
<feature type="transmembrane region" description="Helical" evidence="10">
    <location>
        <begin position="307"/>
        <end position="326"/>
    </location>
</feature>
<feature type="transmembrane region" description="Helical" evidence="10">
    <location>
        <begin position="100"/>
        <end position="123"/>
    </location>
</feature>
<organism evidence="11 12">
    <name type="scientific">Uliginosibacterium paludis</name>
    <dbReference type="NCBI Taxonomy" id="1615952"/>
    <lineage>
        <taxon>Bacteria</taxon>
        <taxon>Pseudomonadati</taxon>
        <taxon>Pseudomonadota</taxon>
        <taxon>Betaproteobacteria</taxon>
        <taxon>Rhodocyclales</taxon>
        <taxon>Zoogloeaceae</taxon>
        <taxon>Uliginosibacterium</taxon>
    </lineage>
</organism>
<evidence type="ECO:0000256" key="1">
    <source>
        <dbReference type="ARBA" id="ARBA00004651"/>
    </source>
</evidence>
<feature type="transmembrane region" description="Helical" evidence="10">
    <location>
        <begin position="12"/>
        <end position="35"/>
    </location>
</feature>
<evidence type="ECO:0000256" key="4">
    <source>
        <dbReference type="ARBA" id="ARBA00022519"/>
    </source>
</evidence>
<keyword evidence="12" id="KW-1185">Reference proteome</keyword>
<keyword evidence="7 10" id="KW-1133">Transmembrane helix</keyword>
<evidence type="ECO:0000256" key="5">
    <source>
        <dbReference type="ARBA" id="ARBA00022692"/>
    </source>
</evidence>
<comment type="caution">
    <text evidence="11">The sequence shown here is derived from an EMBL/GenBank/DDBJ whole genome shotgun (WGS) entry which is preliminary data.</text>
</comment>
<dbReference type="PANTHER" id="PTHR11795:SF371">
    <property type="entry name" value="HIGH-AFFINITY BRANCHED-CHAIN AMINO ACID TRANSPORT SYSTEM PERMEASE PROTEIN LIVH"/>
    <property type="match status" value="1"/>
</dbReference>
<evidence type="ECO:0000256" key="7">
    <source>
        <dbReference type="ARBA" id="ARBA00022989"/>
    </source>
</evidence>
<feature type="transmembrane region" description="Helical" evidence="10">
    <location>
        <begin position="198"/>
        <end position="217"/>
    </location>
</feature>
<dbReference type="RefSeq" id="WP_345930030.1">
    <property type="nucleotide sequence ID" value="NZ_JBDIVF010000013.1"/>
</dbReference>
<evidence type="ECO:0000256" key="2">
    <source>
        <dbReference type="ARBA" id="ARBA00022448"/>
    </source>
</evidence>
<dbReference type="EMBL" id="JBEWLZ010000016">
    <property type="protein sequence ID" value="MET1491855.1"/>
    <property type="molecule type" value="Genomic_DNA"/>
</dbReference>
<sequence length="333" mass="34999">METLLQQIVNGLVVGSVYALVALGYTMVYGILGLINFAHGDVLMVGALVSLQVVLFIQKTWPALGAVPTLLIALVVAMAVCMAMGYIIERTAYRKLRNAPRLAPLITAIGVSFLLQTLAMIIWGRNYHSFPPLIDTTPLQPVAGVFITPVQVIILVSSALLMVGLILLVTRTKLGRAMRATAENHRVASLMGVDTNKIIATTFVLGSALAAVAGVMYATNYGVAHYAMGFIPGIKAFTAAVLGGIGNLGGAMVGGLVLGLVESIGAGYLGTITDLCNLPAWAMSANLTETCANGGSFELLSSNYQDIFAFVILGIVLIFRPTGLLGERVSDRA</sequence>
<keyword evidence="3" id="KW-1003">Cell membrane</keyword>
<evidence type="ECO:0000256" key="8">
    <source>
        <dbReference type="ARBA" id="ARBA00023136"/>
    </source>
</evidence>
<evidence type="ECO:0000256" key="6">
    <source>
        <dbReference type="ARBA" id="ARBA00022970"/>
    </source>
</evidence>
<keyword evidence="4" id="KW-0997">Cell inner membrane</keyword>
<dbReference type="Pfam" id="PF02653">
    <property type="entry name" value="BPD_transp_2"/>
    <property type="match status" value="1"/>
</dbReference>
<dbReference type="PANTHER" id="PTHR11795">
    <property type="entry name" value="BRANCHED-CHAIN AMINO ACID TRANSPORT SYSTEM PERMEASE PROTEIN LIVH"/>
    <property type="match status" value="1"/>
</dbReference>
<protein>
    <submittedName>
        <fullName evidence="11">Branched-chain amino acid ABC transporter permease</fullName>
    </submittedName>
</protein>
<feature type="transmembrane region" description="Helical" evidence="10">
    <location>
        <begin position="143"/>
        <end position="169"/>
    </location>
</feature>
<proteinExistence type="inferred from homology"/>